<organism evidence="1">
    <name type="scientific">Anguilla anguilla</name>
    <name type="common">European freshwater eel</name>
    <name type="synonym">Muraena anguilla</name>
    <dbReference type="NCBI Taxonomy" id="7936"/>
    <lineage>
        <taxon>Eukaryota</taxon>
        <taxon>Metazoa</taxon>
        <taxon>Chordata</taxon>
        <taxon>Craniata</taxon>
        <taxon>Vertebrata</taxon>
        <taxon>Euteleostomi</taxon>
        <taxon>Actinopterygii</taxon>
        <taxon>Neopterygii</taxon>
        <taxon>Teleostei</taxon>
        <taxon>Anguilliformes</taxon>
        <taxon>Anguillidae</taxon>
        <taxon>Anguilla</taxon>
    </lineage>
</organism>
<evidence type="ECO:0000313" key="1">
    <source>
        <dbReference type="EMBL" id="JAH64128.1"/>
    </source>
</evidence>
<dbReference type="AlphaFoldDB" id="A0A0E9UGM5"/>
<protein>
    <submittedName>
        <fullName evidence="1">Uncharacterized protein</fullName>
    </submittedName>
</protein>
<reference evidence="1" key="1">
    <citation type="submission" date="2014-11" db="EMBL/GenBank/DDBJ databases">
        <authorList>
            <person name="Amaro Gonzalez C."/>
        </authorList>
    </citation>
    <scope>NUCLEOTIDE SEQUENCE</scope>
</reference>
<accession>A0A0E9UGM5</accession>
<name>A0A0E9UGM5_ANGAN</name>
<sequence>MKKACATSNPAKEYMRKLIRRLIK</sequence>
<dbReference type="EMBL" id="GBXM01044449">
    <property type="protein sequence ID" value="JAH64128.1"/>
    <property type="molecule type" value="Transcribed_RNA"/>
</dbReference>
<reference evidence="1" key="2">
    <citation type="journal article" date="2015" name="Fish Shellfish Immunol.">
        <title>Early steps in the European eel (Anguilla anguilla)-Vibrio vulnificus interaction in the gills: Role of the RtxA13 toxin.</title>
        <authorList>
            <person name="Callol A."/>
            <person name="Pajuelo D."/>
            <person name="Ebbesson L."/>
            <person name="Teles M."/>
            <person name="MacKenzie S."/>
            <person name="Amaro C."/>
        </authorList>
    </citation>
    <scope>NUCLEOTIDE SEQUENCE</scope>
</reference>
<proteinExistence type="predicted"/>